<gene>
    <name evidence="2" type="ORF">SAMN04487947_1748</name>
</gene>
<dbReference type="OrthoDB" id="103676at2157"/>
<dbReference type="STRING" id="553469.SAMN04487947_1748"/>
<dbReference type="Proteomes" id="UP000198531">
    <property type="component" value="Unassembled WGS sequence"/>
</dbReference>
<evidence type="ECO:0000313" key="2">
    <source>
        <dbReference type="EMBL" id="SFR46540.1"/>
    </source>
</evidence>
<feature type="region of interest" description="Disordered" evidence="1">
    <location>
        <begin position="980"/>
        <end position="1029"/>
    </location>
</feature>
<dbReference type="NCBIfam" id="TIGR04213">
    <property type="entry name" value="PGF_pre_PGF"/>
    <property type="match status" value="1"/>
</dbReference>
<accession>A0A1I6GWI2</accession>
<feature type="region of interest" description="Disordered" evidence="1">
    <location>
        <begin position="873"/>
        <end position="893"/>
    </location>
</feature>
<name>A0A1I6GWI2_9EURY</name>
<feature type="region of interest" description="Disordered" evidence="1">
    <location>
        <begin position="819"/>
        <end position="848"/>
    </location>
</feature>
<evidence type="ECO:0000256" key="1">
    <source>
        <dbReference type="SAM" id="MobiDB-lite"/>
    </source>
</evidence>
<keyword evidence="3" id="KW-1185">Reference proteome</keyword>
<dbReference type="EMBL" id="FOYT01000001">
    <property type="protein sequence ID" value="SFR46540.1"/>
    <property type="molecule type" value="Genomic_DNA"/>
</dbReference>
<dbReference type="RefSeq" id="WP_089806476.1">
    <property type="nucleotide sequence ID" value="NZ_FOYT01000001.1"/>
</dbReference>
<evidence type="ECO:0000313" key="3">
    <source>
        <dbReference type="Proteomes" id="UP000198531"/>
    </source>
</evidence>
<dbReference type="AlphaFoldDB" id="A0A1I6GWI2"/>
<organism evidence="2 3">
    <name type="scientific">Halogeometricum rufum</name>
    <dbReference type="NCBI Taxonomy" id="553469"/>
    <lineage>
        <taxon>Archaea</taxon>
        <taxon>Methanobacteriati</taxon>
        <taxon>Methanobacteriota</taxon>
        <taxon>Stenosarchaea group</taxon>
        <taxon>Halobacteria</taxon>
        <taxon>Halobacteriales</taxon>
        <taxon>Haloferacaceae</taxon>
        <taxon>Halogeometricum</taxon>
    </lineage>
</organism>
<feature type="compositionally biased region" description="Basic and acidic residues" evidence="1">
    <location>
        <begin position="838"/>
        <end position="848"/>
    </location>
</feature>
<reference evidence="3" key="1">
    <citation type="submission" date="2016-10" db="EMBL/GenBank/DDBJ databases">
        <authorList>
            <person name="Varghese N."/>
            <person name="Submissions S."/>
        </authorList>
    </citation>
    <scope>NUCLEOTIDE SEQUENCE [LARGE SCALE GENOMIC DNA]</scope>
    <source>
        <strain evidence="3">CGMCC 1.7736</strain>
    </source>
</reference>
<proteinExistence type="predicted"/>
<feature type="region of interest" description="Disordered" evidence="1">
    <location>
        <begin position="716"/>
        <end position="775"/>
    </location>
</feature>
<feature type="compositionally biased region" description="Gly residues" evidence="1">
    <location>
        <begin position="718"/>
        <end position="738"/>
    </location>
</feature>
<feature type="compositionally biased region" description="Polar residues" evidence="1">
    <location>
        <begin position="819"/>
        <end position="834"/>
    </location>
</feature>
<sequence length="1052" mass="105611">MKSPHRTAALLVALLLLSSSTPVAFVGFASANGTTPTAPADAPGVNATETAWTPGTDANVTVAYNVTGASDPANTTIWLQNDSGFAVDYDADLTADAGRRNLTFGPGSAFADTVDAVAGDRRVWVRGHDGDESRFESAAVGVVNTTSSVRIESYSLASTTVLPGVETTVAVTLNNTGGAATTFRVAAYPETGDADAANVSLVDLGAGAVKTVQLPVVYTEQYAGETVNFTVNDEAPTTVTVSDAAPTPSVAGDCPAAYGSPCVASPADVTAMRGDAVSVPVRFNLTGAVTAADANLSLSGPNGLLAFDADLGTANGTATLTLPARAAAGSYRVEASVVNDSTGERVSGSFSMTTVTVVGNTSVGLVSVPETNLTRGRTHEVTVRVDNTGETVENHTVSLYPGAFRTTPVGTATVTVRPGQSAQRSVNVTFPSHFDTSKAYALSTGGYEGPTVTLEPLVEMTSLTHVGGAANTSALGTSTIAPTDDGGLIQFDLTYEAPGSDRPQNLNGSGLDETSRFEVVLDVPHSYEPSILVATAHDVSWDVVNRSDGYEVTVVAQPIDAAYKVDGPASVSGWDDLSASEDVATHAYTPMFSLAFVDNGSTTMRNVSGMVVATDAQSATAPYPGLVNGSPTLNVDLGAPHETVDGRNNTGQYEATVPSALLDQWGVSDPSTLGGTYKGDGVSLSPNVTADGDVRVGFPTTYSTGTVQLLPDAAAIGASGGESGTEGSGDGGSDGGSAGDTDGSTADGGGDTDDGDGSSGDSDGERETNATAGGATVVATATADGRAAAANVTDAPADETVTVHIPSLNASATAANATDGVNATESANASTGRNATADADRSDERSQVRELGLNLSEGAAALSVTVASHDAVPDGTPALNPGGGAGDADGDGRGDGAIDYVSIDLAGTTDDAVENATITFEVSASKLEARGVSPDEVRLYRFHDGEWRTLNTTALGNGTYEAVTPGFSVFAVGSENATENAADDASATTEDEAAGTTATGTDAGGTATPDPSDASAPTAADETETTETGAPGFGVLAAFAALLAVTTRVLHR</sequence>
<dbReference type="InterPro" id="IPR026453">
    <property type="entry name" value="PGF_pre_PGF"/>
</dbReference>
<protein>
    <submittedName>
        <fullName evidence="2">PGF-pre-PGF domain-containing protein</fullName>
    </submittedName>
</protein>